<protein>
    <recommendedName>
        <fullName evidence="3">Antigenic cell wall galactomannoprotein</fullName>
    </recommendedName>
</protein>
<dbReference type="OrthoDB" id="3016640at2759"/>
<evidence type="ECO:0000313" key="2">
    <source>
        <dbReference type="EMBL" id="KAG5167823.1"/>
    </source>
</evidence>
<proteinExistence type="predicted"/>
<dbReference type="PANTHER" id="PTHR38123">
    <property type="entry name" value="CELL WALL SERINE-THREONINE-RICH GALACTOMANNOPROTEIN MP1 (AFU_ORTHOLOGUE AFUA_4G03240)"/>
    <property type="match status" value="1"/>
</dbReference>
<organism evidence="2">
    <name type="scientific">Psilocybe cubensis</name>
    <name type="common">Psychedelic mushroom</name>
    <name type="synonym">Stropharia cubensis</name>
    <dbReference type="NCBI Taxonomy" id="181762"/>
    <lineage>
        <taxon>Eukaryota</taxon>
        <taxon>Fungi</taxon>
        <taxon>Dikarya</taxon>
        <taxon>Basidiomycota</taxon>
        <taxon>Agaricomycotina</taxon>
        <taxon>Agaricomycetes</taxon>
        <taxon>Agaricomycetidae</taxon>
        <taxon>Agaricales</taxon>
        <taxon>Agaricineae</taxon>
        <taxon>Strophariaceae</taxon>
        <taxon>Psilocybe</taxon>
    </lineage>
</organism>
<gene>
    <name evidence="2" type="ORF">JR316_006414</name>
</gene>
<dbReference type="GO" id="GO:0005576">
    <property type="term" value="C:extracellular region"/>
    <property type="evidence" value="ECO:0007669"/>
    <property type="project" value="TreeGrafter"/>
</dbReference>
<comment type="caution">
    <text evidence="2">The sequence shown here is derived from an EMBL/GenBank/DDBJ whole genome shotgun (WGS) entry which is preliminary data.</text>
</comment>
<dbReference type="Gene3D" id="1.20.1280.140">
    <property type="match status" value="1"/>
</dbReference>
<feature type="signal peptide" evidence="1">
    <location>
        <begin position="1"/>
        <end position="26"/>
    </location>
</feature>
<evidence type="ECO:0008006" key="3">
    <source>
        <dbReference type="Google" id="ProtNLM"/>
    </source>
</evidence>
<accession>A0A8H8CJK0</accession>
<dbReference type="EMBL" id="JAFIQS010000006">
    <property type="protein sequence ID" value="KAG5167823.1"/>
    <property type="molecule type" value="Genomic_DNA"/>
</dbReference>
<reference evidence="2" key="1">
    <citation type="submission" date="2021-02" db="EMBL/GenBank/DDBJ databases">
        <title>Psilocybe cubensis genome.</title>
        <authorList>
            <person name="Mckernan K.J."/>
            <person name="Crawford S."/>
            <person name="Trippe A."/>
            <person name="Kane L.T."/>
            <person name="Mclaughlin S."/>
        </authorList>
    </citation>
    <scope>NUCLEOTIDE SEQUENCE [LARGE SCALE GENOMIC DNA]</scope>
    <source>
        <strain evidence="2">MGC-MH-2018</strain>
    </source>
</reference>
<dbReference type="PANTHER" id="PTHR38123:SF1">
    <property type="entry name" value="HYDROPHOBIC SURFACE BINDING PROTEIN"/>
    <property type="match status" value="1"/>
</dbReference>
<dbReference type="InterPro" id="IPR021054">
    <property type="entry name" value="Cell_wall_mannoprotein_1"/>
</dbReference>
<name>A0A8H8CJK0_PSICU</name>
<dbReference type="Pfam" id="PF12296">
    <property type="entry name" value="HsbA"/>
    <property type="match status" value="1"/>
</dbReference>
<evidence type="ECO:0000256" key="1">
    <source>
        <dbReference type="SAM" id="SignalP"/>
    </source>
</evidence>
<keyword evidence="1" id="KW-0732">Signal</keyword>
<dbReference type="AlphaFoldDB" id="A0A8H8CJK0"/>
<sequence>MKFASSFLSAALASVIPIYSTPGVTTVSDVESDIATIISRTRALQKALSSFPDTGGSLTMALSIHLDVVNLRASLDKGSARVKRVQPLPVSLEDAERILEAIKFVKPIIISALEQIILKKTAFESVASGVATSIIKRDLDGLNAGISDMGSAIIAFSPPELVKVGNEIKAEIDAAMELALKAYN</sequence>
<feature type="chain" id="PRO_5034653430" description="Antigenic cell wall galactomannoprotein" evidence="1">
    <location>
        <begin position="27"/>
        <end position="184"/>
    </location>
</feature>